<accession>A0A917C5H1</accession>
<proteinExistence type="predicted"/>
<comment type="caution">
    <text evidence="3">The sequence shown here is derived from an EMBL/GenBank/DDBJ whole genome shotgun (WGS) entry which is preliminary data.</text>
</comment>
<keyword evidence="2" id="KW-0732">Signal</keyword>
<dbReference type="EMBL" id="BMKR01000006">
    <property type="protein sequence ID" value="GGF72782.1"/>
    <property type="molecule type" value="Genomic_DNA"/>
</dbReference>
<gene>
    <name evidence="3" type="ORF">GCM10010912_17500</name>
</gene>
<dbReference type="RefSeq" id="WP_189023925.1">
    <property type="nucleotide sequence ID" value="NZ_BMKR01000006.1"/>
</dbReference>
<keyword evidence="4" id="KW-1185">Reference proteome</keyword>
<reference evidence="3" key="2">
    <citation type="submission" date="2020-09" db="EMBL/GenBank/DDBJ databases">
        <authorList>
            <person name="Sun Q."/>
            <person name="Zhou Y."/>
        </authorList>
    </citation>
    <scope>NUCLEOTIDE SEQUENCE</scope>
    <source>
        <strain evidence="3">CGMCC 1.16134</strain>
    </source>
</reference>
<feature type="signal peptide" evidence="2">
    <location>
        <begin position="1"/>
        <end position="22"/>
    </location>
</feature>
<reference evidence="3" key="1">
    <citation type="journal article" date="2014" name="Int. J. Syst. Evol. Microbiol.">
        <title>Complete genome sequence of Corynebacterium casei LMG S-19264T (=DSM 44701T), isolated from a smear-ripened cheese.</title>
        <authorList>
            <consortium name="US DOE Joint Genome Institute (JGI-PGF)"/>
            <person name="Walter F."/>
            <person name="Albersmeier A."/>
            <person name="Kalinowski J."/>
            <person name="Ruckert C."/>
        </authorList>
    </citation>
    <scope>NUCLEOTIDE SEQUENCE</scope>
    <source>
        <strain evidence="3">CGMCC 1.16134</strain>
    </source>
</reference>
<feature type="chain" id="PRO_5037701540" description="Copper amine oxidase" evidence="2">
    <location>
        <begin position="23"/>
        <end position="178"/>
    </location>
</feature>
<dbReference type="Proteomes" id="UP000637643">
    <property type="component" value="Unassembled WGS sequence"/>
</dbReference>
<dbReference type="AlphaFoldDB" id="A0A917C5H1"/>
<evidence type="ECO:0000313" key="4">
    <source>
        <dbReference type="Proteomes" id="UP000637643"/>
    </source>
</evidence>
<keyword evidence="1" id="KW-0175">Coiled coil</keyword>
<sequence length="178" mass="19119">MKKFVSGLIVGAMLFAGASAFADSASLIGQKVQGLFTVEKNGAKVADAVIISGTAYAPVRAVSDATGAKLTIEGKKIIMGDSSNNATSTNEAKTLTDLKSQHNKISTDLNKHQERITDLENNIIPIQEEAAKLQPKLHQEQLDQYKQILQQTKAEVASLQQQLTDIDAQIKALENASK</sequence>
<name>A0A917C5H1_9BACL</name>
<feature type="coiled-coil region" evidence="1">
    <location>
        <begin position="95"/>
        <end position="176"/>
    </location>
</feature>
<evidence type="ECO:0000313" key="3">
    <source>
        <dbReference type="EMBL" id="GGF72782.1"/>
    </source>
</evidence>
<evidence type="ECO:0000256" key="1">
    <source>
        <dbReference type="SAM" id="Coils"/>
    </source>
</evidence>
<evidence type="ECO:0000256" key="2">
    <source>
        <dbReference type="SAM" id="SignalP"/>
    </source>
</evidence>
<protein>
    <recommendedName>
        <fullName evidence="5">Copper amine oxidase</fullName>
    </recommendedName>
</protein>
<organism evidence="3 4">
    <name type="scientific">Paenibacillus albidus</name>
    <dbReference type="NCBI Taxonomy" id="2041023"/>
    <lineage>
        <taxon>Bacteria</taxon>
        <taxon>Bacillati</taxon>
        <taxon>Bacillota</taxon>
        <taxon>Bacilli</taxon>
        <taxon>Bacillales</taxon>
        <taxon>Paenibacillaceae</taxon>
        <taxon>Paenibacillus</taxon>
    </lineage>
</organism>
<evidence type="ECO:0008006" key="5">
    <source>
        <dbReference type="Google" id="ProtNLM"/>
    </source>
</evidence>